<protein>
    <submittedName>
        <fullName evidence="3">Uncharacterized protein</fullName>
    </submittedName>
</protein>
<proteinExistence type="inferred from homology"/>
<evidence type="ECO:0000256" key="2">
    <source>
        <dbReference type="SAM" id="Phobius"/>
    </source>
</evidence>
<dbReference type="AlphaFoldDB" id="A0A2K9YDZ6"/>
<evidence type="ECO:0000313" key="3">
    <source>
        <dbReference type="EMBL" id="AUW31071.1"/>
    </source>
</evidence>
<keyword evidence="2" id="KW-0472">Membrane</keyword>
<dbReference type="Pfam" id="PF11807">
    <property type="entry name" value="UstYa"/>
    <property type="match status" value="1"/>
</dbReference>
<feature type="transmembrane region" description="Helical" evidence="2">
    <location>
        <begin position="44"/>
        <end position="68"/>
    </location>
</feature>
<keyword evidence="2" id="KW-0812">Transmembrane</keyword>
<name>A0A2K9YDZ6_CLAUC</name>
<accession>A0A2K9YDZ6</accession>
<keyword evidence="2" id="KW-1133">Transmembrane helix</keyword>
<evidence type="ECO:0000256" key="1">
    <source>
        <dbReference type="ARBA" id="ARBA00035112"/>
    </source>
</evidence>
<comment type="similarity">
    <text evidence="1">Belongs to the ustYa family.</text>
</comment>
<dbReference type="GO" id="GO:0043386">
    <property type="term" value="P:mycotoxin biosynthetic process"/>
    <property type="evidence" value="ECO:0007669"/>
    <property type="project" value="InterPro"/>
</dbReference>
<dbReference type="EMBL" id="MG777490">
    <property type="protein sequence ID" value="AUW31071.1"/>
    <property type="molecule type" value="Genomic_DNA"/>
</dbReference>
<dbReference type="InterPro" id="IPR021765">
    <property type="entry name" value="UstYa-like"/>
</dbReference>
<organism evidence="3">
    <name type="scientific">Cladonia uncialis subsp. uncialis</name>
    <dbReference type="NCBI Taxonomy" id="180999"/>
    <lineage>
        <taxon>Eukaryota</taxon>
        <taxon>Fungi</taxon>
        <taxon>Dikarya</taxon>
        <taxon>Ascomycota</taxon>
        <taxon>Pezizomycotina</taxon>
        <taxon>Lecanoromycetes</taxon>
        <taxon>OSLEUM clade</taxon>
        <taxon>Lecanoromycetidae</taxon>
        <taxon>Lecanorales</taxon>
        <taxon>Lecanorineae</taxon>
        <taxon>Cladoniaceae</taxon>
        <taxon>Cladonia</taxon>
    </lineage>
</organism>
<sequence>MFGKWLHRRGWYSFSEKALDDAEEKGLLTNRAPTARRERSNEKVLRGLLCLTVINILMLGASFFLIGLRWRSVLFSDNNAAAKETSYYSPIIESMPIKYHDVHLNGIFWPPINPSFSRLEPGPEADAAWHKLEIKSPDVFPITRHDVINLGKDPETVARFPDEDWGMGSDA</sequence>
<reference evidence="3" key="1">
    <citation type="submission" date="2017-12" db="EMBL/GenBank/DDBJ databases">
        <title>Genome Sequencing Reveals a Rich Biosynthetic Potential.</title>
        <authorList>
            <person name="Bertrand R.L."/>
            <person name="Abdel-Hameed M.E."/>
            <person name="Sorensen J.L."/>
        </authorList>
    </citation>
    <scope>NUCLEOTIDE SEQUENCE</scope>
</reference>